<dbReference type="CDD" id="cd12195">
    <property type="entry name" value="CIPK_C"/>
    <property type="match status" value="1"/>
</dbReference>
<dbReference type="PaxDb" id="4565-Traes_2AS_C4A07DA1D.1"/>
<evidence type="ECO:0000313" key="2">
    <source>
        <dbReference type="EnsemblPlants" id="TraesCS2A02G106400.1.cds1"/>
    </source>
</evidence>
<accession>A0A3B6ASQ7</accession>
<dbReference type="Gramene" id="TraesSYM2A03G00619280.1">
    <property type="protein sequence ID" value="TraesSYM2A03G00619280.1.CDS1"/>
    <property type="gene ID" value="TraesSYM2A03G00619280"/>
</dbReference>
<proteinExistence type="predicted"/>
<dbReference type="Gramene" id="TraesARI2A03G00619730.1">
    <property type="protein sequence ID" value="TraesARI2A03G00619730.1.CDS1"/>
    <property type="gene ID" value="TraesARI2A03G00619730"/>
</dbReference>
<protein>
    <recommendedName>
        <fullName evidence="1">NAF domain-containing protein</fullName>
    </recommendedName>
</protein>
<dbReference type="Gramene" id="TraesROB_scaffold_119372_01G000200.1">
    <property type="protein sequence ID" value="TraesROB_scaffold_119372_01G000200.1"/>
    <property type="gene ID" value="TraesROB_scaffold_119372_01G000200"/>
</dbReference>
<name>A0A3B6ASQ7_WHEAT</name>
<dbReference type="Gramene" id="TraesJUL2A03G00616330.1">
    <property type="protein sequence ID" value="TraesJUL2A03G00616330.1.CDS1"/>
    <property type="gene ID" value="TraesJUL2A03G00616330"/>
</dbReference>
<dbReference type="OMA" id="SANFRCP"/>
<dbReference type="Gramene" id="TraesJAG2A03G00611630.1">
    <property type="protein sequence ID" value="TraesJAG2A03G00611630.1.CDS1"/>
    <property type="gene ID" value="TraesJAG2A03G00611630"/>
</dbReference>
<dbReference type="Gramene" id="TraesRN2A0100186500.1">
    <property type="protein sequence ID" value="TraesRN2A0100186500.1"/>
    <property type="gene ID" value="TraesRN2A0100186500"/>
</dbReference>
<evidence type="ECO:0000313" key="3">
    <source>
        <dbReference type="Proteomes" id="UP000019116"/>
    </source>
</evidence>
<organism evidence="2">
    <name type="scientific">Triticum aestivum</name>
    <name type="common">Wheat</name>
    <dbReference type="NCBI Taxonomy" id="4565"/>
    <lineage>
        <taxon>Eukaryota</taxon>
        <taxon>Viridiplantae</taxon>
        <taxon>Streptophyta</taxon>
        <taxon>Embryophyta</taxon>
        <taxon>Tracheophyta</taxon>
        <taxon>Spermatophyta</taxon>
        <taxon>Magnoliopsida</taxon>
        <taxon>Liliopsida</taxon>
        <taxon>Poales</taxon>
        <taxon>Poaceae</taxon>
        <taxon>BOP clade</taxon>
        <taxon>Pooideae</taxon>
        <taxon>Triticodae</taxon>
        <taxon>Triticeae</taxon>
        <taxon>Triticinae</taxon>
        <taxon>Triticum</taxon>
    </lineage>
</organism>
<dbReference type="Proteomes" id="UP000019116">
    <property type="component" value="Chromosome 2A"/>
</dbReference>
<dbReference type="Gramene" id="TraesNOR2A03G00620290.1">
    <property type="protein sequence ID" value="TraesNOR2A03G00620290.1.CDS1"/>
    <property type="gene ID" value="TraesNOR2A03G00620290"/>
</dbReference>
<dbReference type="Gramene" id="TraesSTA2A03G00611690.1">
    <property type="protein sequence ID" value="TraesSTA2A03G00611690.1.CDS1"/>
    <property type="gene ID" value="TraesSTA2A03G00611690"/>
</dbReference>
<reference evidence="2" key="2">
    <citation type="submission" date="2018-10" db="UniProtKB">
        <authorList>
            <consortium name="EnsemblPlants"/>
        </authorList>
    </citation>
    <scope>IDENTIFICATION</scope>
</reference>
<dbReference type="STRING" id="4565.A0A3B6ASQ7"/>
<dbReference type="Gramene" id="TraesCAD_scaffold_115377_01G000100.1">
    <property type="protein sequence ID" value="TraesCAD_scaffold_115377_01G000100.1"/>
    <property type="gene ID" value="TraesCAD_scaffold_115377_01G000100"/>
</dbReference>
<dbReference type="GO" id="GO:0007165">
    <property type="term" value="P:signal transduction"/>
    <property type="evidence" value="ECO:0007669"/>
    <property type="project" value="InterPro"/>
</dbReference>
<dbReference type="Gramene" id="TraesKAR2A01G0046520.1">
    <property type="protein sequence ID" value="cds.TraesKAR2A01G0046520.1"/>
    <property type="gene ID" value="TraesKAR2A01G0046520"/>
</dbReference>
<dbReference type="SMR" id="A0A3B6ASQ7"/>
<reference evidence="2" key="1">
    <citation type="submission" date="2018-08" db="EMBL/GenBank/DDBJ databases">
        <authorList>
            <person name="Rossello M."/>
        </authorList>
    </citation>
    <scope>NUCLEOTIDE SEQUENCE [LARGE SCALE GENOMIC DNA]</scope>
    <source>
        <strain evidence="2">cv. Chinese Spring</strain>
    </source>
</reference>
<dbReference type="InterPro" id="IPR018451">
    <property type="entry name" value="NAF/FISL_domain"/>
</dbReference>
<dbReference type="EnsemblPlants" id="TraesCS2A02G106400.1">
    <property type="protein sequence ID" value="TraesCS2A02G106400.1.cds1"/>
    <property type="gene ID" value="TraesCS2A02G106400"/>
</dbReference>
<dbReference type="Gramene" id="TraesMAC2A03G00611470.1">
    <property type="protein sequence ID" value="TraesMAC2A03G00611470.1.CDS1"/>
    <property type="gene ID" value="TraesMAC2A03G00611470"/>
</dbReference>
<dbReference type="Gramene" id="TraesCLE_scaffold_092149_01G000100.1">
    <property type="protein sequence ID" value="TraesCLE_scaffold_092149_01G000100.1"/>
    <property type="gene ID" value="TraesCLE_scaffold_092149_01G000100"/>
</dbReference>
<keyword evidence="3" id="KW-1185">Reference proteome</keyword>
<dbReference type="Pfam" id="PF03822">
    <property type="entry name" value="NAF"/>
    <property type="match status" value="1"/>
</dbReference>
<dbReference type="Gramene" id="TraesLDM2A03G00615260.1">
    <property type="protein sequence ID" value="TraesLDM2A03G00615260.1.CDS1"/>
    <property type="gene ID" value="TraesLDM2A03G00615260"/>
</dbReference>
<dbReference type="Gramene" id="TraesWEE_scaffold_110451_01G000100.1">
    <property type="protein sequence ID" value="TraesWEE_scaffold_110451_01G000100.1"/>
    <property type="gene ID" value="TraesWEE_scaffold_110451_01G000100"/>
</dbReference>
<dbReference type="OrthoDB" id="610281at2759"/>
<dbReference type="AlphaFoldDB" id="A0A3B6ASQ7"/>
<feature type="domain" description="NAF" evidence="1">
    <location>
        <begin position="37"/>
        <end position="61"/>
    </location>
</feature>
<sequence length="156" mass="17235">MEHPWFCHDANDGGGEQEQLMRGHKEAAWFNTEFEEEMARDMTAFDILAFSPGSDLSGLSGVRPGTERVFVGEPAAVVLARVEDAGKKRGHRVRREGKNRTIPVFVEAVAGGIVAKVTVFRIAEALSVVEVVKGHDAEATTFWKDWLEPAMKPRTV</sequence>
<dbReference type="Gramene" id="TraesLAC2A03G00616800.1">
    <property type="protein sequence ID" value="TraesLAC2A03G00616800.1.CDS1"/>
    <property type="gene ID" value="TraesLAC2A03G00616800"/>
</dbReference>
<evidence type="ECO:0000259" key="1">
    <source>
        <dbReference type="PROSITE" id="PS50816"/>
    </source>
</evidence>
<dbReference type="InterPro" id="IPR004041">
    <property type="entry name" value="NAF_dom"/>
</dbReference>
<dbReference type="Gene3D" id="3.30.310.80">
    <property type="entry name" value="Kinase associated domain 1, KA1"/>
    <property type="match status" value="1"/>
</dbReference>
<dbReference type="Gramene" id="TraesPARA_EIv1.0_0440780.1">
    <property type="protein sequence ID" value="TraesPARA_EIv1.0_0440780.1.CDS1"/>
    <property type="gene ID" value="TraesPARA_EIv1.0_0440780"/>
</dbReference>
<dbReference type="Gramene" id="TraesCS2A02G106400.1">
    <property type="protein sequence ID" value="TraesCS2A02G106400.1.cds1"/>
    <property type="gene ID" value="TraesCS2A02G106400"/>
</dbReference>
<dbReference type="PROSITE" id="PS50816">
    <property type="entry name" value="NAF"/>
    <property type="match status" value="1"/>
</dbReference>
<dbReference type="Gramene" id="TraesCS2A03G0220100.1">
    <property type="protein sequence ID" value="TraesCS2A03G0220100.1.CDS1"/>
    <property type="gene ID" value="TraesCS2A03G0220100"/>
</dbReference>